<dbReference type="InterPro" id="IPR017937">
    <property type="entry name" value="Thioredoxin_CS"/>
</dbReference>
<dbReference type="PATRIC" id="fig|1178515.4.peg.4166"/>
<sequence>MNTKWSNAIIVSAALIVLAIALYQYTSVKAESAVTYEQAPKKNYIAPDFNLVDLKGETFHVGGKRDKMLLLNFWASWCEPCKEEAPALQSFYDQHQDIIDIYAVNSTKNDKAADAKSFVQTYKFTFPSFLDIQGDVSDLYGIMAFPTSYLVDQEGVIREVFYGAVEPDELERLTKRWMK</sequence>
<dbReference type="Pfam" id="PF00578">
    <property type="entry name" value="AhpC-TSA"/>
    <property type="match status" value="1"/>
</dbReference>
<keyword evidence="4" id="KW-1185">Reference proteome</keyword>
<dbReference type="PANTHER" id="PTHR42852">
    <property type="entry name" value="THIOL:DISULFIDE INTERCHANGE PROTEIN DSBE"/>
    <property type="match status" value="1"/>
</dbReference>
<dbReference type="PROSITE" id="PS00194">
    <property type="entry name" value="THIOREDOXIN_1"/>
    <property type="match status" value="1"/>
</dbReference>
<dbReference type="EMBL" id="CP011388">
    <property type="protein sequence ID" value="ANE48285.1"/>
    <property type="molecule type" value="Genomic_DNA"/>
</dbReference>
<feature type="domain" description="Thioredoxin" evidence="2">
    <location>
        <begin position="40"/>
        <end position="179"/>
    </location>
</feature>
<proteinExistence type="predicted"/>
<organism evidence="3 4">
    <name type="scientific">Paenibacillus swuensis</name>
    <dbReference type="NCBI Taxonomy" id="1178515"/>
    <lineage>
        <taxon>Bacteria</taxon>
        <taxon>Bacillati</taxon>
        <taxon>Bacillota</taxon>
        <taxon>Bacilli</taxon>
        <taxon>Bacillales</taxon>
        <taxon>Paenibacillaceae</taxon>
        <taxon>Paenibacillus</taxon>
    </lineage>
</organism>
<dbReference type="KEGG" id="pswu:SY83_20580"/>
<dbReference type="SUPFAM" id="SSF52833">
    <property type="entry name" value="Thioredoxin-like"/>
    <property type="match status" value="1"/>
</dbReference>
<dbReference type="InterPro" id="IPR000866">
    <property type="entry name" value="AhpC/TSA"/>
</dbReference>
<keyword evidence="1" id="KW-1015">Disulfide bond</keyword>
<dbReference type="RefSeq" id="WP_068609944.1">
    <property type="nucleotide sequence ID" value="NZ_CP011388.1"/>
</dbReference>
<dbReference type="PROSITE" id="PS51352">
    <property type="entry name" value="THIOREDOXIN_2"/>
    <property type="match status" value="1"/>
</dbReference>
<dbReference type="InterPro" id="IPR036249">
    <property type="entry name" value="Thioredoxin-like_sf"/>
</dbReference>
<dbReference type="PANTHER" id="PTHR42852:SF13">
    <property type="entry name" value="PROTEIN DIPZ"/>
    <property type="match status" value="1"/>
</dbReference>
<dbReference type="GO" id="GO:0016209">
    <property type="term" value="F:antioxidant activity"/>
    <property type="evidence" value="ECO:0007669"/>
    <property type="project" value="InterPro"/>
</dbReference>
<reference evidence="3 4" key="1">
    <citation type="submission" date="2015-01" db="EMBL/GenBank/DDBJ databases">
        <title>Paenibacillus swuensis/DY6/whole genome sequencing.</title>
        <authorList>
            <person name="Kim M.K."/>
            <person name="Srinivasan S."/>
            <person name="Lee J.-J."/>
        </authorList>
    </citation>
    <scope>NUCLEOTIDE SEQUENCE [LARGE SCALE GENOMIC DNA]</scope>
    <source>
        <strain evidence="3 4">DY6</strain>
    </source>
</reference>
<evidence type="ECO:0000313" key="3">
    <source>
        <dbReference type="EMBL" id="ANE48285.1"/>
    </source>
</evidence>
<evidence type="ECO:0000259" key="2">
    <source>
        <dbReference type="PROSITE" id="PS51352"/>
    </source>
</evidence>
<dbReference type="CDD" id="cd02966">
    <property type="entry name" value="TlpA_like_family"/>
    <property type="match status" value="1"/>
</dbReference>
<protein>
    <recommendedName>
        <fullName evidence="2">Thioredoxin domain-containing protein</fullName>
    </recommendedName>
</protein>
<dbReference type="Gene3D" id="3.40.30.10">
    <property type="entry name" value="Glutaredoxin"/>
    <property type="match status" value="1"/>
</dbReference>
<gene>
    <name evidence="3" type="ORF">SY83_20580</name>
</gene>
<accession>A0A172TMJ0</accession>
<name>A0A172TMJ0_9BACL</name>
<dbReference type="InterPro" id="IPR050553">
    <property type="entry name" value="Thioredoxin_ResA/DsbE_sf"/>
</dbReference>
<evidence type="ECO:0000256" key="1">
    <source>
        <dbReference type="ARBA" id="ARBA00023157"/>
    </source>
</evidence>
<evidence type="ECO:0000313" key="4">
    <source>
        <dbReference type="Proteomes" id="UP000076927"/>
    </source>
</evidence>
<dbReference type="InterPro" id="IPR013766">
    <property type="entry name" value="Thioredoxin_domain"/>
</dbReference>
<dbReference type="STRING" id="1178515.SY83_20580"/>
<dbReference type="GO" id="GO:0016491">
    <property type="term" value="F:oxidoreductase activity"/>
    <property type="evidence" value="ECO:0007669"/>
    <property type="project" value="InterPro"/>
</dbReference>
<dbReference type="Proteomes" id="UP000076927">
    <property type="component" value="Chromosome"/>
</dbReference>
<dbReference type="AlphaFoldDB" id="A0A172TMJ0"/>